<keyword evidence="4" id="KW-1185">Reference proteome</keyword>
<evidence type="ECO:0000313" key="3">
    <source>
        <dbReference type="EMBL" id="KAF1726126.1"/>
    </source>
</evidence>
<dbReference type="RefSeq" id="WP_162336910.1">
    <property type="nucleotide sequence ID" value="NZ_JBHSRQ010000008.1"/>
</dbReference>
<evidence type="ECO:0000313" key="4">
    <source>
        <dbReference type="Proteomes" id="UP000781710"/>
    </source>
</evidence>
<keyword evidence="2" id="KW-0732">Signal</keyword>
<name>A0ABQ6ZJ30_9GAMM</name>
<feature type="region of interest" description="Disordered" evidence="1">
    <location>
        <begin position="143"/>
        <end position="163"/>
    </location>
</feature>
<sequence length="163" mass="18389">MRKLVLVSIMLLVIPVAHGAMSAAAGSSADKPQRLNVSVPFEQQREQILTQMGDGETYSEISQQDRQDVRDALNRIGDSLLRTGGVDQLSASDKVKVFNDQELVNTILTRAHEDSRQVCTREKKVGSHRATTQCYTVAERRRMREDSQNEMSKTFRQPILESR</sequence>
<feature type="chain" id="PRO_5046224491" description="Secreted protein" evidence="2">
    <location>
        <begin position="20"/>
        <end position="163"/>
    </location>
</feature>
<organism evidence="3 4">
    <name type="scientific">Pseudoxanthomonas japonensis</name>
    <dbReference type="NCBI Taxonomy" id="69284"/>
    <lineage>
        <taxon>Bacteria</taxon>
        <taxon>Pseudomonadati</taxon>
        <taxon>Pseudomonadota</taxon>
        <taxon>Gammaproteobacteria</taxon>
        <taxon>Lysobacterales</taxon>
        <taxon>Lysobacteraceae</taxon>
        <taxon>Pseudoxanthomonas</taxon>
    </lineage>
</organism>
<evidence type="ECO:0008006" key="5">
    <source>
        <dbReference type="Google" id="ProtNLM"/>
    </source>
</evidence>
<accession>A0ABQ6ZJ30</accession>
<dbReference type="Proteomes" id="UP000781710">
    <property type="component" value="Unassembled WGS sequence"/>
</dbReference>
<feature type="signal peptide" evidence="2">
    <location>
        <begin position="1"/>
        <end position="19"/>
    </location>
</feature>
<gene>
    <name evidence="3" type="ORF">CSC78_05460</name>
</gene>
<protein>
    <recommendedName>
        <fullName evidence="5">Secreted protein</fullName>
    </recommendedName>
</protein>
<proteinExistence type="predicted"/>
<evidence type="ECO:0000256" key="2">
    <source>
        <dbReference type="SAM" id="SignalP"/>
    </source>
</evidence>
<evidence type="ECO:0000256" key="1">
    <source>
        <dbReference type="SAM" id="MobiDB-lite"/>
    </source>
</evidence>
<comment type="caution">
    <text evidence="3">The sequence shown here is derived from an EMBL/GenBank/DDBJ whole genome shotgun (WGS) entry which is preliminary data.</text>
</comment>
<dbReference type="EMBL" id="PDWW01000005">
    <property type="protein sequence ID" value="KAF1726126.1"/>
    <property type="molecule type" value="Genomic_DNA"/>
</dbReference>
<reference evidence="3 4" key="1">
    <citation type="submission" date="2017-10" db="EMBL/GenBank/DDBJ databases">
        <title>Whole genome sequencing of members of genus Pseudoxanthomonas.</title>
        <authorList>
            <person name="Kumar S."/>
            <person name="Bansal K."/>
            <person name="Kaur A."/>
            <person name="Patil P."/>
            <person name="Sharma S."/>
            <person name="Patil P.B."/>
        </authorList>
    </citation>
    <scope>NUCLEOTIDE SEQUENCE [LARGE SCALE GENOMIC DNA]</scope>
    <source>
        <strain evidence="3 4">DSM 17109</strain>
    </source>
</reference>